<evidence type="ECO:0000313" key="2">
    <source>
        <dbReference type="EMBL" id="GES80897.1"/>
    </source>
</evidence>
<dbReference type="EMBL" id="BLAL01000053">
    <property type="protein sequence ID" value="GES80897.1"/>
    <property type="molecule type" value="Genomic_DNA"/>
</dbReference>
<reference evidence="2" key="2">
    <citation type="submission" date="2019-10" db="EMBL/GenBank/DDBJ databases">
        <title>Conservation and host-specific expression of non-tandemly repeated heterogenous ribosome RNA gene in arbuscular mycorrhizal fungi.</title>
        <authorList>
            <person name="Maeda T."/>
            <person name="Kobayashi Y."/>
            <person name="Nakagawa T."/>
            <person name="Ezawa T."/>
            <person name="Yamaguchi K."/>
            <person name="Bino T."/>
            <person name="Nishimoto Y."/>
            <person name="Shigenobu S."/>
            <person name="Kawaguchi M."/>
        </authorList>
    </citation>
    <scope>NUCLEOTIDE SEQUENCE</scope>
    <source>
        <strain evidence="2">HR1</strain>
    </source>
</reference>
<dbReference type="OrthoDB" id="2346024at2759"/>
<comment type="caution">
    <text evidence="1">The sequence shown here is derived from an EMBL/GenBank/DDBJ whole genome shotgun (WGS) entry which is preliminary data.</text>
</comment>
<proteinExistence type="predicted"/>
<protein>
    <submittedName>
        <fullName evidence="1">Uncharacterized protein</fullName>
    </submittedName>
</protein>
<dbReference type="EMBL" id="BEXD01000635">
    <property type="protein sequence ID" value="GBB89037.1"/>
    <property type="molecule type" value="Genomic_DNA"/>
</dbReference>
<organism evidence="1 3">
    <name type="scientific">Rhizophagus clarus</name>
    <dbReference type="NCBI Taxonomy" id="94130"/>
    <lineage>
        <taxon>Eukaryota</taxon>
        <taxon>Fungi</taxon>
        <taxon>Fungi incertae sedis</taxon>
        <taxon>Mucoromycota</taxon>
        <taxon>Glomeromycotina</taxon>
        <taxon>Glomeromycetes</taxon>
        <taxon>Glomerales</taxon>
        <taxon>Glomeraceae</taxon>
        <taxon>Rhizophagus</taxon>
    </lineage>
</organism>
<dbReference type="Proteomes" id="UP000615446">
    <property type="component" value="Unassembled WGS sequence"/>
</dbReference>
<reference evidence="1 3" key="1">
    <citation type="submission" date="2017-11" db="EMBL/GenBank/DDBJ databases">
        <title>The genome of Rhizophagus clarus HR1 reveals common genetic basis of auxotrophy among arbuscular mycorrhizal fungi.</title>
        <authorList>
            <person name="Kobayashi Y."/>
        </authorList>
    </citation>
    <scope>NUCLEOTIDE SEQUENCE [LARGE SCALE GENOMIC DNA]</scope>
    <source>
        <strain evidence="1 3">HR1</strain>
    </source>
</reference>
<evidence type="ECO:0000313" key="3">
    <source>
        <dbReference type="Proteomes" id="UP000247702"/>
    </source>
</evidence>
<evidence type="ECO:0000313" key="1">
    <source>
        <dbReference type="EMBL" id="GBB89037.1"/>
    </source>
</evidence>
<dbReference type="AlphaFoldDB" id="A0A2Z6QFQ4"/>
<name>A0A2Z6QFQ4_9GLOM</name>
<dbReference type="Proteomes" id="UP000247702">
    <property type="component" value="Unassembled WGS sequence"/>
</dbReference>
<accession>A0A2Z6QFQ4</accession>
<gene>
    <name evidence="2" type="ORF">RCL2_000815800</name>
    <name evidence="1" type="ORF">RclHR1_01570009</name>
</gene>
<sequence>MSVLITEKLQTNHNKQESLRKCVKLCRKISNKSFNTRQHNQEQHKESLQMILTSPEYLSWTNVDLFKPIHKALRDPFIKVNYFRNDVLFKLMNILKYLEEKNHKLKYSNRNIIKINKLQNLLLRVIKCLGFTMNIIIPVEQFPLESDFDIAFNFIWKRIWVISDGINLNLYKGSLKHQDVVEKIEKWIR</sequence>
<keyword evidence="3" id="KW-1185">Reference proteome</keyword>